<feature type="compositionally biased region" description="Low complexity" evidence="1">
    <location>
        <begin position="61"/>
        <end position="70"/>
    </location>
</feature>
<feature type="compositionally biased region" description="Low complexity" evidence="1">
    <location>
        <begin position="39"/>
        <end position="48"/>
    </location>
</feature>
<evidence type="ECO:0000313" key="2">
    <source>
        <dbReference type="EMBL" id="AES10520.1"/>
    </source>
</evidence>
<evidence type="ECO:0000256" key="1">
    <source>
        <dbReference type="SAM" id="MobiDB-lite"/>
    </source>
</evidence>
<sequence length="70" mass="7095">EGPGERAAARTLHGRQDQSGRGRAVAHGRAAEDLRRGSGRPQRPAGPGRRPHSRGRGPAGEGAASAAPGL</sequence>
<name>G9L041_MUSPF</name>
<reference evidence="2" key="1">
    <citation type="journal article" date="2013" name="J. Virol.">
        <title>Sequencing, annotation, and characterization of the influenza ferret infectome.</title>
        <authorList>
            <person name="Leon A.J."/>
            <person name="Banner D."/>
            <person name="Xu L."/>
            <person name="Ran L."/>
            <person name="Peng Z."/>
            <person name="Yi K."/>
            <person name="Chen C."/>
            <person name="Xu F."/>
            <person name="Huang J."/>
            <person name="Zhao Z."/>
            <person name="Lin Z."/>
            <person name="Huang S.H."/>
            <person name="Fang Y."/>
            <person name="Kelvin A.A."/>
            <person name="Ross T.M."/>
            <person name="Farooqui A."/>
            <person name="Kelvin D.J."/>
        </authorList>
    </citation>
    <scope>NUCLEOTIDE SEQUENCE</scope>
    <source>
        <tissue evidence="2">Lungs</tissue>
    </source>
</reference>
<dbReference type="EMBL" id="JP021922">
    <property type="protein sequence ID" value="AES10520.1"/>
    <property type="molecule type" value="mRNA"/>
</dbReference>
<dbReference type="AlphaFoldDB" id="G9L041"/>
<feature type="non-terminal residue" evidence="2">
    <location>
        <position position="70"/>
    </location>
</feature>
<feature type="region of interest" description="Disordered" evidence="1">
    <location>
        <begin position="1"/>
        <end position="70"/>
    </location>
</feature>
<proteinExistence type="evidence at transcript level"/>
<feature type="non-terminal residue" evidence="2">
    <location>
        <position position="1"/>
    </location>
</feature>
<organism evidence="2">
    <name type="scientific">Mustela putorius furo</name>
    <name type="common">European domestic ferret</name>
    <name type="synonym">Mustela furo</name>
    <dbReference type="NCBI Taxonomy" id="9669"/>
    <lineage>
        <taxon>Eukaryota</taxon>
        <taxon>Metazoa</taxon>
        <taxon>Chordata</taxon>
        <taxon>Craniata</taxon>
        <taxon>Vertebrata</taxon>
        <taxon>Euteleostomi</taxon>
        <taxon>Mammalia</taxon>
        <taxon>Eutheria</taxon>
        <taxon>Laurasiatheria</taxon>
        <taxon>Carnivora</taxon>
        <taxon>Caniformia</taxon>
        <taxon>Musteloidea</taxon>
        <taxon>Mustelidae</taxon>
        <taxon>Mustelinae</taxon>
        <taxon>Mustela</taxon>
    </lineage>
</organism>
<protein>
    <submittedName>
        <fullName evidence="2">Centromere protein X-like protein</fullName>
    </submittedName>
</protein>
<accession>G9L041</accession>